<dbReference type="RefSeq" id="XP_008021895.1">
    <property type="nucleotide sequence ID" value="XM_008023704.1"/>
</dbReference>
<keyword evidence="2" id="KW-1185">Reference proteome</keyword>
<protein>
    <recommendedName>
        <fullName evidence="3">F-box domain-containing protein</fullName>
    </recommendedName>
</protein>
<proteinExistence type="predicted"/>
<evidence type="ECO:0008006" key="3">
    <source>
        <dbReference type="Google" id="ProtNLM"/>
    </source>
</evidence>
<dbReference type="EMBL" id="KB908493">
    <property type="protein sequence ID" value="EOA90326.1"/>
    <property type="molecule type" value="Genomic_DNA"/>
</dbReference>
<organism evidence="1 2">
    <name type="scientific">Exserohilum turcicum (strain 28A)</name>
    <name type="common">Northern leaf blight fungus</name>
    <name type="synonym">Setosphaeria turcica</name>
    <dbReference type="NCBI Taxonomy" id="671987"/>
    <lineage>
        <taxon>Eukaryota</taxon>
        <taxon>Fungi</taxon>
        <taxon>Dikarya</taxon>
        <taxon>Ascomycota</taxon>
        <taxon>Pezizomycotina</taxon>
        <taxon>Dothideomycetes</taxon>
        <taxon>Pleosporomycetidae</taxon>
        <taxon>Pleosporales</taxon>
        <taxon>Pleosporineae</taxon>
        <taxon>Pleosporaceae</taxon>
        <taxon>Exserohilum</taxon>
    </lineage>
</organism>
<dbReference type="Proteomes" id="UP000016935">
    <property type="component" value="Unassembled WGS sequence"/>
</dbReference>
<evidence type="ECO:0000313" key="1">
    <source>
        <dbReference type="EMBL" id="EOA90326.1"/>
    </source>
</evidence>
<sequence>MATSERIIVHKSLFTRLTLSSVAARRASKNYEQNTRMCPLYILPYEIVQHVGKHLDYADLTCFALSSYKYADALLSVRASVSGDEAMVKEVTHRRNRDHFNGRDHCLITWIARGLGQMYCVGCSTPHMPSRFPENTMAQSAHLRKCFRASDGPLHMCPHNEFTFQELAGILRKNEKRGRRNKYGEFFHCMECYESFYTINRSGRCMHPPTLYLMPGTSTVILRTKTLLLSIPWTESVTVQKTRDALLCLLLIICPHMNAFDPTTINRLIGQRKNIMMEGCSSGRISIECLVCQTTFSIRRKIPYSEVTVEIERRLGQVRWEGDPIWRAHLPRRDDWWPRLVAT</sequence>
<accession>R0J0M9</accession>
<reference evidence="1 2" key="2">
    <citation type="journal article" date="2013" name="PLoS Genet.">
        <title>Comparative genome structure, secondary metabolite, and effector coding capacity across Cochliobolus pathogens.</title>
        <authorList>
            <person name="Condon B.J."/>
            <person name="Leng Y."/>
            <person name="Wu D."/>
            <person name="Bushley K.E."/>
            <person name="Ohm R.A."/>
            <person name="Otillar R."/>
            <person name="Martin J."/>
            <person name="Schackwitz W."/>
            <person name="Grimwood J."/>
            <person name="MohdZainudin N."/>
            <person name="Xue C."/>
            <person name="Wang R."/>
            <person name="Manning V.A."/>
            <person name="Dhillon B."/>
            <person name="Tu Z.J."/>
            <person name="Steffenson B.J."/>
            <person name="Salamov A."/>
            <person name="Sun H."/>
            <person name="Lowry S."/>
            <person name="LaButti K."/>
            <person name="Han J."/>
            <person name="Copeland A."/>
            <person name="Lindquist E."/>
            <person name="Barry K."/>
            <person name="Schmutz J."/>
            <person name="Baker S.E."/>
            <person name="Ciuffetti L.M."/>
            <person name="Grigoriev I.V."/>
            <person name="Zhong S."/>
            <person name="Turgeon B.G."/>
        </authorList>
    </citation>
    <scope>NUCLEOTIDE SEQUENCE [LARGE SCALE GENOMIC DNA]</scope>
    <source>
        <strain evidence="2">28A</strain>
    </source>
</reference>
<name>R0J0M9_EXST2</name>
<evidence type="ECO:0000313" key="2">
    <source>
        <dbReference type="Proteomes" id="UP000016935"/>
    </source>
</evidence>
<dbReference type="OrthoDB" id="3683860at2759"/>
<dbReference type="GeneID" id="19404200"/>
<dbReference type="AlphaFoldDB" id="R0J0M9"/>
<reference evidence="1 2" key="1">
    <citation type="journal article" date="2012" name="PLoS Pathog.">
        <title>Diverse lifestyles and strategies of plant pathogenesis encoded in the genomes of eighteen Dothideomycetes fungi.</title>
        <authorList>
            <person name="Ohm R.A."/>
            <person name="Feau N."/>
            <person name="Henrissat B."/>
            <person name="Schoch C.L."/>
            <person name="Horwitz B.A."/>
            <person name="Barry K.W."/>
            <person name="Condon B.J."/>
            <person name="Copeland A.C."/>
            <person name="Dhillon B."/>
            <person name="Glaser F."/>
            <person name="Hesse C.N."/>
            <person name="Kosti I."/>
            <person name="LaButti K."/>
            <person name="Lindquist E.A."/>
            <person name="Lucas S."/>
            <person name="Salamov A.A."/>
            <person name="Bradshaw R.E."/>
            <person name="Ciuffetti L."/>
            <person name="Hamelin R.C."/>
            <person name="Kema G.H.J."/>
            <person name="Lawrence C."/>
            <person name="Scott J.A."/>
            <person name="Spatafora J.W."/>
            <person name="Turgeon B.G."/>
            <person name="de Wit P.J.G.M."/>
            <person name="Zhong S."/>
            <person name="Goodwin S.B."/>
            <person name="Grigoriev I.V."/>
        </authorList>
    </citation>
    <scope>NUCLEOTIDE SEQUENCE [LARGE SCALE GENOMIC DNA]</scope>
    <source>
        <strain evidence="2">28A</strain>
    </source>
</reference>
<dbReference type="HOGENOM" id="CLU_959796_0_0_1"/>
<gene>
    <name evidence="1" type="ORF">SETTUDRAFT_36972</name>
</gene>